<keyword evidence="1" id="KW-0812">Transmembrane</keyword>
<dbReference type="eggNOG" id="COG3712">
    <property type="taxonomic scope" value="Bacteria"/>
</dbReference>
<dbReference type="PANTHER" id="PTHR30273:SF2">
    <property type="entry name" value="PROTEIN FECR"/>
    <property type="match status" value="1"/>
</dbReference>
<dbReference type="GO" id="GO:0016989">
    <property type="term" value="F:sigma factor antagonist activity"/>
    <property type="evidence" value="ECO:0007669"/>
    <property type="project" value="TreeGrafter"/>
</dbReference>
<keyword evidence="5" id="KW-1185">Reference proteome</keyword>
<dbReference type="AlphaFoldDB" id="H1YIX2"/>
<dbReference type="RefSeq" id="WP_008508203.1">
    <property type="nucleotide sequence ID" value="NZ_CM001403.1"/>
</dbReference>
<feature type="domain" description="Protein FecR C-terminal" evidence="3">
    <location>
        <begin position="245"/>
        <end position="313"/>
    </location>
</feature>
<evidence type="ECO:0000256" key="1">
    <source>
        <dbReference type="SAM" id="Phobius"/>
    </source>
</evidence>
<dbReference type="Pfam" id="PF16344">
    <property type="entry name" value="FecR_C"/>
    <property type="match status" value="1"/>
</dbReference>
<feature type="transmembrane region" description="Helical" evidence="1">
    <location>
        <begin position="71"/>
        <end position="89"/>
    </location>
</feature>
<organism evidence="4 5">
    <name type="scientific">Mucilaginibacter paludis DSM 18603</name>
    <dbReference type="NCBI Taxonomy" id="714943"/>
    <lineage>
        <taxon>Bacteria</taxon>
        <taxon>Pseudomonadati</taxon>
        <taxon>Bacteroidota</taxon>
        <taxon>Sphingobacteriia</taxon>
        <taxon>Sphingobacteriales</taxon>
        <taxon>Sphingobacteriaceae</taxon>
        <taxon>Mucilaginibacter</taxon>
    </lineage>
</organism>
<accession>H1YIX2</accession>
<proteinExistence type="predicted"/>
<dbReference type="Proteomes" id="UP000002774">
    <property type="component" value="Chromosome"/>
</dbReference>
<dbReference type="STRING" id="714943.Mucpa_3569"/>
<dbReference type="Gene3D" id="3.55.50.30">
    <property type="match status" value="1"/>
</dbReference>
<keyword evidence="1" id="KW-0472">Membrane</keyword>
<evidence type="ECO:0000313" key="4">
    <source>
        <dbReference type="EMBL" id="EHQ27667.1"/>
    </source>
</evidence>
<evidence type="ECO:0000259" key="3">
    <source>
        <dbReference type="Pfam" id="PF16344"/>
    </source>
</evidence>
<feature type="domain" description="FecR protein" evidence="2">
    <location>
        <begin position="106"/>
        <end position="201"/>
    </location>
</feature>
<dbReference type="Pfam" id="PF04773">
    <property type="entry name" value="FecR"/>
    <property type="match status" value="1"/>
</dbReference>
<sequence>MKEKEIKKLLDKFNEDKCTGEELADLQALMQELSHPQDTAQPVGHLKQALWQKIQKQTINQPRIARLNTSWLKIAALFLITLFAGIWGYRMFADSKTADVIACQIITAPKGQIKQILLPDSTFVQLNAGSTISFPIKFSAATREVTLLNGEAFFEVKHDAAKPFRVHTGELTTQVLGTSFNIKFYRELPTIQMFVNSGKVEVHNRQHTLGMYTPQQQVTYNKQNQSFSRQTITGSHALSWMHDELILDNVEFKEVAVYLQNRYNVNFKYPGKNLNRQHYSVRFSNKLTISQVLDILQFIDGHKYRLNGDMITIK</sequence>
<reference evidence="4" key="1">
    <citation type="submission" date="2011-09" db="EMBL/GenBank/DDBJ databases">
        <title>The permanent draft genome of Mucilaginibacter paludis DSM 18603.</title>
        <authorList>
            <consortium name="US DOE Joint Genome Institute (JGI-PGF)"/>
            <person name="Lucas S."/>
            <person name="Han J."/>
            <person name="Lapidus A."/>
            <person name="Bruce D."/>
            <person name="Goodwin L."/>
            <person name="Pitluck S."/>
            <person name="Peters L."/>
            <person name="Kyrpides N."/>
            <person name="Mavromatis K."/>
            <person name="Ivanova N."/>
            <person name="Mikhailova N."/>
            <person name="Held B."/>
            <person name="Detter J.C."/>
            <person name="Tapia R."/>
            <person name="Han C."/>
            <person name="Land M."/>
            <person name="Hauser L."/>
            <person name="Markowitz V."/>
            <person name="Cheng J.-F."/>
            <person name="Hugenholtz P."/>
            <person name="Woyke T."/>
            <person name="Wu D."/>
            <person name="Tindall B."/>
            <person name="Brambilla E."/>
            <person name="Klenk H.-P."/>
            <person name="Eisen J.A."/>
        </authorList>
    </citation>
    <scope>NUCLEOTIDE SEQUENCE [LARGE SCALE GENOMIC DNA]</scope>
    <source>
        <strain evidence="4">DSM 18603</strain>
    </source>
</reference>
<dbReference type="InterPro" id="IPR032508">
    <property type="entry name" value="FecR_C"/>
</dbReference>
<evidence type="ECO:0000259" key="2">
    <source>
        <dbReference type="Pfam" id="PF04773"/>
    </source>
</evidence>
<evidence type="ECO:0000313" key="5">
    <source>
        <dbReference type="Proteomes" id="UP000002774"/>
    </source>
</evidence>
<dbReference type="EMBL" id="CM001403">
    <property type="protein sequence ID" value="EHQ27667.1"/>
    <property type="molecule type" value="Genomic_DNA"/>
</dbReference>
<dbReference type="Gene3D" id="2.60.120.1440">
    <property type="match status" value="1"/>
</dbReference>
<dbReference type="OrthoDB" id="697544at2"/>
<dbReference type="HOGENOM" id="CLU_050192_2_1_10"/>
<dbReference type="InterPro" id="IPR006860">
    <property type="entry name" value="FecR"/>
</dbReference>
<dbReference type="PANTHER" id="PTHR30273">
    <property type="entry name" value="PERIPLASMIC SIGNAL SENSOR AND SIGMA FACTOR ACTIVATOR FECR-RELATED"/>
    <property type="match status" value="1"/>
</dbReference>
<protein>
    <submittedName>
        <fullName evidence="4">Anti-FecI sigma factor, FecR</fullName>
    </submittedName>
</protein>
<dbReference type="InterPro" id="IPR012373">
    <property type="entry name" value="Ferrdict_sens_TM"/>
</dbReference>
<name>H1YIX2_9SPHI</name>
<keyword evidence="1" id="KW-1133">Transmembrane helix</keyword>
<dbReference type="PIRSF" id="PIRSF018266">
    <property type="entry name" value="FecR"/>
    <property type="match status" value="1"/>
</dbReference>
<gene>
    <name evidence="4" type="ORF">Mucpa_3569</name>
</gene>